<accession>A0A9P8TLP4</accession>
<evidence type="ECO:0000313" key="1">
    <source>
        <dbReference type="EMBL" id="KAH3683446.1"/>
    </source>
</evidence>
<keyword evidence="2" id="KW-1185">Reference proteome</keyword>
<sequence length="103" mass="10917">MTGTLTLPLIQLINSKSYPELDPSLSIQFNKISPAPKASQALTNSTAPKSVTSRPPLAVVAYQMYSSPFGPGTSALMVSFLVSEGEATYCLFGSTEITTAWTP</sequence>
<comment type="caution">
    <text evidence="1">The sequence shown here is derived from an EMBL/GenBank/DDBJ whole genome shotgun (WGS) entry which is preliminary data.</text>
</comment>
<dbReference type="Proteomes" id="UP000774326">
    <property type="component" value="Unassembled WGS sequence"/>
</dbReference>
<protein>
    <submittedName>
        <fullName evidence="1">Uncharacterized protein</fullName>
    </submittedName>
</protein>
<evidence type="ECO:0000313" key="2">
    <source>
        <dbReference type="Proteomes" id="UP000774326"/>
    </source>
</evidence>
<gene>
    <name evidence="1" type="ORF">WICPIJ_005603</name>
</gene>
<dbReference type="AlphaFoldDB" id="A0A9P8TLP4"/>
<proteinExistence type="predicted"/>
<organism evidence="1 2">
    <name type="scientific">Wickerhamomyces pijperi</name>
    <name type="common">Yeast</name>
    <name type="synonym">Pichia pijperi</name>
    <dbReference type="NCBI Taxonomy" id="599730"/>
    <lineage>
        <taxon>Eukaryota</taxon>
        <taxon>Fungi</taxon>
        <taxon>Dikarya</taxon>
        <taxon>Ascomycota</taxon>
        <taxon>Saccharomycotina</taxon>
        <taxon>Saccharomycetes</taxon>
        <taxon>Phaffomycetales</taxon>
        <taxon>Wickerhamomycetaceae</taxon>
        <taxon>Wickerhamomyces</taxon>
    </lineage>
</organism>
<name>A0A9P8TLP4_WICPI</name>
<dbReference type="EMBL" id="JAEUBG010003130">
    <property type="protein sequence ID" value="KAH3683446.1"/>
    <property type="molecule type" value="Genomic_DNA"/>
</dbReference>
<reference evidence="1" key="1">
    <citation type="journal article" date="2021" name="Open Biol.">
        <title>Shared evolutionary footprints suggest mitochondrial oxidative damage underlies multiple complex I losses in fungi.</title>
        <authorList>
            <person name="Schikora-Tamarit M.A."/>
            <person name="Marcet-Houben M."/>
            <person name="Nosek J."/>
            <person name="Gabaldon T."/>
        </authorList>
    </citation>
    <scope>NUCLEOTIDE SEQUENCE</scope>
    <source>
        <strain evidence="1">CBS2887</strain>
    </source>
</reference>
<reference evidence="1" key="2">
    <citation type="submission" date="2021-01" db="EMBL/GenBank/DDBJ databases">
        <authorList>
            <person name="Schikora-Tamarit M.A."/>
        </authorList>
    </citation>
    <scope>NUCLEOTIDE SEQUENCE</scope>
    <source>
        <strain evidence="1">CBS2887</strain>
    </source>
</reference>